<dbReference type="EMBL" id="JACOPK010000009">
    <property type="protein sequence ID" value="MBC5696335.1"/>
    <property type="molecule type" value="Genomic_DNA"/>
</dbReference>
<keyword evidence="1" id="KW-0732">Signal</keyword>
<reference evidence="3 4" key="1">
    <citation type="submission" date="2020-08" db="EMBL/GenBank/DDBJ databases">
        <title>Genome public.</title>
        <authorList>
            <person name="Liu C."/>
            <person name="Sun Q."/>
        </authorList>
    </citation>
    <scope>NUCLEOTIDE SEQUENCE [LARGE SCALE GENOMIC DNA]</scope>
    <source>
        <strain evidence="3 4">M2</strain>
    </source>
</reference>
<dbReference type="Gene3D" id="3.30.457.10">
    <property type="entry name" value="Copper amine oxidase-like, N-terminal domain"/>
    <property type="match status" value="1"/>
</dbReference>
<comment type="caution">
    <text evidence="3">The sequence shown here is derived from an EMBL/GenBank/DDBJ whole genome shotgun (WGS) entry which is preliminary data.</text>
</comment>
<sequence>MKKTISLMLALASISSMGVSAMAANDTGEPMVIAPAPSVVATAQRQFVVNGKAMQLDSYTTENGTLMVPFRALAEALGFKVTWNNGEVNINDGEMQCDLRIGEENYFVYTAIKDVIGMSAPFTLGSAPVLKNDKTYVPVKLFVPLFGNNDAAVQITDTTVTIDKDAESGDSTEIPNPPTKHKDIASLETAIGFKLICPTLPDGYKADSFIDISGEVAEVNYTNGADTVRFRMKKGDEADISGNYNVYAVKKTLTAGDTTVNAEGNESISKATWTKSGFAFSLTSEKGLTDAAVIAAVK</sequence>
<dbReference type="InterPro" id="IPR012854">
    <property type="entry name" value="Cu_amine_oxidase-like_N"/>
</dbReference>
<evidence type="ECO:0000256" key="1">
    <source>
        <dbReference type="SAM" id="SignalP"/>
    </source>
</evidence>
<feature type="chain" id="PRO_5046461815" evidence="1">
    <location>
        <begin position="24"/>
        <end position="298"/>
    </location>
</feature>
<name>A0ABR7GPW7_9FIRM</name>
<proteinExistence type="predicted"/>
<keyword evidence="4" id="KW-1185">Reference proteome</keyword>
<evidence type="ECO:0000313" key="3">
    <source>
        <dbReference type="EMBL" id="MBC5696335.1"/>
    </source>
</evidence>
<dbReference type="RefSeq" id="WP_186970439.1">
    <property type="nucleotide sequence ID" value="NZ_JACOPK010000009.1"/>
</dbReference>
<evidence type="ECO:0000313" key="4">
    <source>
        <dbReference type="Proteomes" id="UP000641741"/>
    </source>
</evidence>
<dbReference type="SUPFAM" id="SSF55383">
    <property type="entry name" value="Copper amine oxidase, domain N"/>
    <property type="match status" value="1"/>
</dbReference>
<feature type="signal peptide" evidence="1">
    <location>
        <begin position="1"/>
        <end position="23"/>
    </location>
</feature>
<accession>A0ABR7GPW7</accession>
<dbReference type="Proteomes" id="UP000641741">
    <property type="component" value="Unassembled WGS sequence"/>
</dbReference>
<organism evidence="3 4">
    <name type="scientific">Agathobaculum hominis</name>
    <dbReference type="NCBI Taxonomy" id="2763014"/>
    <lineage>
        <taxon>Bacteria</taxon>
        <taxon>Bacillati</taxon>
        <taxon>Bacillota</taxon>
        <taxon>Clostridia</taxon>
        <taxon>Eubacteriales</taxon>
        <taxon>Butyricicoccaceae</taxon>
        <taxon>Agathobaculum</taxon>
    </lineage>
</organism>
<evidence type="ECO:0000259" key="2">
    <source>
        <dbReference type="Pfam" id="PF07833"/>
    </source>
</evidence>
<protein>
    <submittedName>
        <fullName evidence="3">Copper amine oxidase N-terminal domain-containing protein</fullName>
    </submittedName>
</protein>
<dbReference type="Pfam" id="PF07833">
    <property type="entry name" value="Cu_amine_oxidN1"/>
    <property type="match status" value="1"/>
</dbReference>
<dbReference type="InterPro" id="IPR036582">
    <property type="entry name" value="Mao_N_sf"/>
</dbReference>
<feature type="domain" description="Copper amine oxidase-like N-terminal" evidence="2">
    <location>
        <begin position="48"/>
        <end position="148"/>
    </location>
</feature>
<gene>
    <name evidence="3" type="ORF">H8S02_10320</name>
</gene>